<evidence type="ECO:0000313" key="2">
    <source>
        <dbReference type="Proteomes" id="UP001152888"/>
    </source>
</evidence>
<proteinExistence type="predicted"/>
<accession>A0A9P0MHA6</accession>
<dbReference type="AlphaFoldDB" id="A0A9P0MHA6"/>
<dbReference type="OrthoDB" id="6774216at2759"/>
<organism evidence="1 2">
    <name type="scientific">Acanthoscelides obtectus</name>
    <name type="common">Bean weevil</name>
    <name type="synonym">Bruchus obtectus</name>
    <dbReference type="NCBI Taxonomy" id="200917"/>
    <lineage>
        <taxon>Eukaryota</taxon>
        <taxon>Metazoa</taxon>
        <taxon>Ecdysozoa</taxon>
        <taxon>Arthropoda</taxon>
        <taxon>Hexapoda</taxon>
        <taxon>Insecta</taxon>
        <taxon>Pterygota</taxon>
        <taxon>Neoptera</taxon>
        <taxon>Endopterygota</taxon>
        <taxon>Coleoptera</taxon>
        <taxon>Polyphaga</taxon>
        <taxon>Cucujiformia</taxon>
        <taxon>Chrysomeloidea</taxon>
        <taxon>Chrysomelidae</taxon>
        <taxon>Bruchinae</taxon>
        <taxon>Bruchini</taxon>
        <taxon>Acanthoscelides</taxon>
    </lineage>
</organism>
<dbReference type="Proteomes" id="UP001152888">
    <property type="component" value="Unassembled WGS sequence"/>
</dbReference>
<sequence length="173" mass="19814">MEILYLKTKGLERTQNMISVPQRLMKNAQFSLHLRPYSFMLEYGSISIIKGWLIRAKERKEVDKTIRDERISYYHSIISKSSNKQKTTWNIVNSIKGKQKNAVITELVCDNVTITNPTDIANFFGKYVSTVIGKKMAKNFTVLSDSCTTGETAKQSMFFTHVTTDDVILICDK</sequence>
<protein>
    <submittedName>
        <fullName evidence="1">Uncharacterized protein</fullName>
    </submittedName>
</protein>
<evidence type="ECO:0000313" key="1">
    <source>
        <dbReference type="EMBL" id="CAH2012505.1"/>
    </source>
</evidence>
<keyword evidence="2" id="KW-1185">Reference proteome</keyword>
<gene>
    <name evidence="1" type="ORF">ACAOBT_LOCUS32888</name>
</gene>
<comment type="caution">
    <text evidence="1">The sequence shown here is derived from an EMBL/GenBank/DDBJ whole genome shotgun (WGS) entry which is preliminary data.</text>
</comment>
<dbReference type="EMBL" id="CAKOFQ010008191">
    <property type="protein sequence ID" value="CAH2012505.1"/>
    <property type="molecule type" value="Genomic_DNA"/>
</dbReference>
<reference evidence="1" key="1">
    <citation type="submission" date="2022-03" db="EMBL/GenBank/DDBJ databases">
        <authorList>
            <person name="Sayadi A."/>
        </authorList>
    </citation>
    <scope>NUCLEOTIDE SEQUENCE</scope>
</reference>
<name>A0A9P0MHA6_ACAOB</name>